<feature type="transmembrane region" description="Helical" evidence="1">
    <location>
        <begin position="179"/>
        <end position="198"/>
    </location>
</feature>
<keyword evidence="3" id="KW-1185">Reference proteome</keyword>
<dbReference type="EMBL" id="LYPA01000044">
    <property type="protein sequence ID" value="OBR66732.1"/>
    <property type="molecule type" value="Genomic_DNA"/>
</dbReference>
<dbReference type="AlphaFoldDB" id="A0A1A5YM91"/>
<feature type="transmembrane region" description="Helical" evidence="1">
    <location>
        <begin position="483"/>
        <end position="503"/>
    </location>
</feature>
<organism evidence="2 3">
    <name type="scientific">Paenibacillus oryzae</name>
    <dbReference type="NCBI Taxonomy" id="1844972"/>
    <lineage>
        <taxon>Bacteria</taxon>
        <taxon>Bacillati</taxon>
        <taxon>Bacillota</taxon>
        <taxon>Bacilli</taxon>
        <taxon>Bacillales</taxon>
        <taxon>Paenibacillaceae</taxon>
        <taxon>Paenibacillus</taxon>
    </lineage>
</organism>
<dbReference type="OrthoDB" id="6017159at2"/>
<evidence type="ECO:0000256" key="1">
    <source>
        <dbReference type="SAM" id="Phobius"/>
    </source>
</evidence>
<feature type="transmembrane region" description="Helical" evidence="1">
    <location>
        <begin position="358"/>
        <end position="375"/>
    </location>
</feature>
<keyword evidence="1" id="KW-1133">Transmembrane helix</keyword>
<gene>
    <name evidence="2" type="ORF">A7K91_00165</name>
</gene>
<feature type="transmembrane region" description="Helical" evidence="1">
    <location>
        <begin position="453"/>
        <end position="471"/>
    </location>
</feature>
<reference evidence="2 3" key="1">
    <citation type="submission" date="2016-05" db="EMBL/GenBank/DDBJ databases">
        <title>Paenibacillus oryzae. sp. nov., isolated from the rice root.</title>
        <authorList>
            <person name="Zhang J."/>
            <person name="Zhang X."/>
        </authorList>
    </citation>
    <scope>NUCLEOTIDE SEQUENCE [LARGE SCALE GENOMIC DNA]</scope>
    <source>
        <strain evidence="2 3">1DrF-4</strain>
    </source>
</reference>
<feature type="transmembrane region" description="Helical" evidence="1">
    <location>
        <begin position="260"/>
        <end position="277"/>
    </location>
</feature>
<feature type="transmembrane region" description="Helical" evidence="1">
    <location>
        <begin position="59"/>
        <end position="80"/>
    </location>
</feature>
<feature type="transmembrane region" description="Helical" evidence="1">
    <location>
        <begin position="111"/>
        <end position="135"/>
    </location>
</feature>
<dbReference type="STRING" id="1844972.A7K91_00165"/>
<sequence>MINTWTVIQVTLLKQMRSASYLLLVAISILLGFLCVPGMSDGYQVFYLGGVRGVYNSAWLGAVAAMLPVILLWLPGFFLLRSQITQDRELQLGQSIASSPIRTIHYVINKFLANFCVLLSFSLLFMIAIVGMQLLRGESMSIQLMSYFLPLLFLTIPYLLVLAALTIVFDIVPGLKGMWGNLILFSLWLTLTSLSVGMPGRGSDLFGTGMIMDQMLAGARFIYSELPGSASFGYYPHTGSIPTYIWNGILWENGFLLNRLWWVLAAFLLVLGSGLIFDRFRTPKFRHPRQQTTQTVSSLQSVNLTLSPVRQVRYANISMMLRGELNLMFSGKSLGWYVLNLSIIALSFFVVVGDGLKWISLLLLLPVGVWSLLGCRDRIYHTLPLIHSSSSKTLKWLVSWIAGVSIGLLFSSGILLRFVNSGAIEHVVSWIAGICFVVSLALVGGALSRSRRLFEGLLIVLLYLGPINNIGPLDFLGVQTQQPMLYLLLSSLLLGGGLLCSWLDDHRMTKLTTKER</sequence>
<evidence type="ECO:0000313" key="3">
    <source>
        <dbReference type="Proteomes" id="UP000092024"/>
    </source>
</evidence>
<evidence type="ECO:0000313" key="2">
    <source>
        <dbReference type="EMBL" id="OBR66732.1"/>
    </source>
</evidence>
<feature type="transmembrane region" description="Helical" evidence="1">
    <location>
        <begin position="427"/>
        <end position="446"/>
    </location>
</feature>
<keyword evidence="1" id="KW-0812">Transmembrane</keyword>
<dbReference type="Proteomes" id="UP000092024">
    <property type="component" value="Unassembled WGS sequence"/>
</dbReference>
<feature type="transmembrane region" description="Helical" evidence="1">
    <location>
        <begin position="396"/>
        <end position="415"/>
    </location>
</feature>
<feature type="transmembrane region" description="Helical" evidence="1">
    <location>
        <begin position="334"/>
        <end position="352"/>
    </location>
</feature>
<dbReference type="RefSeq" id="WP_068681386.1">
    <property type="nucleotide sequence ID" value="NZ_LYPA01000044.1"/>
</dbReference>
<name>A0A1A5YM91_9BACL</name>
<protein>
    <submittedName>
        <fullName evidence="2">Uncharacterized protein</fullName>
    </submittedName>
</protein>
<keyword evidence="1" id="KW-0472">Membrane</keyword>
<accession>A0A1A5YM91</accession>
<feature type="transmembrane region" description="Helical" evidence="1">
    <location>
        <begin position="21"/>
        <end position="39"/>
    </location>
</feature>
<comment type="caution">
    <text evidence="2">The sequence shown here is derived from an EMBL/GenBank/DDBJ whole genome shotgun (WGS) entry which is preliminary data.</text>
</comment>
<feature type="transmembrane region" description="Helical" evidence="1">
    <location>
        <begin position="147"/>
        <end position="172"/>
    </location>
</feature>
<proteinExistence type="predicted"/>